<reference evidence="5" key="1">
    <citation type="submission" date="2016-10" db="EMBL/GenBank/DDBJ databases">
        <authorList>
            <person name="Varghese N."/>
            <person name="Submissions S."/>
        </authorList>
    </citation>
    <scope>NUCLEOTIDE SEQUENCE [LARGE SCALE GENOMIC DNA]</scope>
    <source>
        <strain evidence="5">CGMCC 1.3566</strain>
    </source>
</reference>
<dbReference type="AlphaFoldDB" id="A0A1I0ATM3"/>
<organism evidence="4 5">
    <name type="scientific">Salinibacillus kushneri</name>
    <dbReference type="NCBI Taxonomy" id="237682"/>
    <lineage>
        <taxon>Bacteria</taxon>
        <taxon>Bacillati</taxon>
        <taxon>Bacillota</taxon>
        <taxon>Bacilli</taxon>
        <taxon>Bacillales</taxon>
        <taxon>Bacillaceae</taxon>
        <taxon>Salinibacillus</taxon>
    </lineage>
</organism>
<dbReference type="PANTHER" id="PTHR39183">
    <property type="entry name" value="SPORE COAT PROTEIN F-LIKE PROTEIN YHCQ"/>
    <property type="match status" value="1"/>
</dbReference>
<gene>
    <name evidence="4" type="ORF">SAMN05421676_102242</name>
</gene>
<evidence type="ECO:0000256" key="3">
    <source>
        <dbReference type="ARBA" id="ARBA00024344"/>
    </source>
</evidence>
<name>A0A1I0ATM3_9BACI</name>
<dbReference type="InterPro" id="IPR012851">
    <property type="entry name" value="Spore_coat_CotF-like"/>
</dbReference>
<proteinExistence type="inferred from homology"/>
<comment type="subcellular location">
    <subcellularLocation>
        <location evidence="2">Spore coat</location>
    </subcellularLocation>
</comment>
<dbReference type="STRING" id="237682.SAMN05421676_102242"/>
<keyword evidence="4" id="KW-0946">Virion</keyword>
<evidence type="ECO:0000313" key="4">
    <source>
        <dbReference type="EMBL" id="SES97099.1"/>
    </source>
</evidence>
<evidence type="ECO:0000313" key="5">
    <source>
        <dbReference type="Proteomes" id="UP000199095"/>
    </source>
</evidence>
<keyword evidence="4" id="KW-0167">Capsid protein</keyword>
<dbReference type="GO" id="GO:0030435">
    <property type="term" value="P:sporulation resulting in formation of a cellular spore"/>
    <property type="evidence" value="ECO:0007669"/>
    <property type="project" value="UniProtKB-KW"/>
</dbReference>
<keyword evidence="1" id="KW-0749">Sporulation</keyword>
<comment type="similarity">
    <text evidence="3">Belongs to the CotF family.</text>
</comment>
<protein>
    <submittedName>
        <fullName evidence="4">Spore coat protein CotF</fullName>
    </submittedName>
</protein>
<evidence type="ECO:0000256" key="1">
    <source>
        <dbReference type="ARBA" id="ARBA00022969"/>
    </source>
</evidence>
<dbReference type="OrthoDB" id="2374504at2"/>
<dbReference type="PANTHER" id="PTHR39183:SF1">
    <property type="entry name" value="SPORE COAT PROTEIN F-LIKE PROTEIN YHCQ"/>
    <property type="match status" value="1"/>
</dbReference>
<dbReference type="Gene3D" id="1.20.1260.10">
    <property type="match status" value="1"/>
</dbReference>
<accession>A0A1I0ATM3</accession>
<dbReference type="EMBL" id="FOHJ01000002">
    <property type="protein sequence ID" value="SES97099.1"/>
    <property type="molecule type" value="Genomic_DNA"/>
</dbReference>
<evidence type="ECO:0000256" key="2">
    <source>
        <dbReference type="ARBA" id="ARBA00024325"/>
    </source>
</evidence>
<dbReference type="RefSeq" id="WP_093132046.1">
    <property type="nucleotide sequence ID" value="NZ_FOHJ01000002.1"/>
</dbReference>
<keyword evidence="5" id="KW-1185">Reference proteome</keyword>
<dbReference type="Pfam" id="PF07875">
    <property type="entry name" value="Coat_F"/>
    <property type="match status" value="1"/>
</dbReference>
<dbReference type="InterPro" id="IPR012347">
    <property type="entry name" value="Ferritin-like"/>
</dbReference>
<dbReference type="Proteomes" id="UP000199095">
    <property type="component" value="Unassembled WGS sequence"/>
</dbReference>
<sequence>MNTNLSAHELHDLHELTMSCVNSITNMGAFINQATDPQLKALIQKHYPYHIKDYNTKVELLQKGGVASQHLPVPEMDSTIMNQDLEQVSNQVQPVTPRTDAQQFNDREIGTAYLLTLKRAGREYAWAAMECTNPEVRSFFENAFQMSSHHAYEVWQYMAQNNYYPAEPAQEQSLTMYSQTYNPVPEPPNQIQ</sequence>